<accession>A0A0F9KCE8</accession>
<proteinExistence type="predicted"/>
<gene>
    <name evidence="1" type="ORF">LCGC14_1345670</name>
</gene>
<name>A0A0F9KCE8_9ZZZZ</name>
<evidence type="ECO:0000313" key="1">
    <source>
        <dbReference type="EMBL" id="KKM79859.1"/>
    </source>
</evidence>
<dbReference type="EMBL" id="LAZR01008276">
    <property type="protein sequence ID" value="KKM79859.1"/>
    <property type="molecule type" value="Genomic_DNA"/>
</dbReference>
<sequence length="84" mass="9643">MNSNHCSERDLNPEDFRAALLIASTEQRLTYAEMSFKQRSRTRYLFYSGHALGCCLRSVLNNVSPPAWHEPYAKPDSHGCPRLE</sequence>
<dbReference type="AlphaFoldDB" id="A0A0F9KCE8"/>
<protein>
    <submittedName>
        <fullName evidence="1">Uncharacterized protein</fullName>
    </submittedName>
</protein>
<organism evidence="1">
    <name type="scientific">marine sediment metagenome</name>
    <dbReference type="NCBI Taxonomy" id="412755"/>
    <lineage>
        <taxon>unclassified sequences</taxon>
        <taxon>metagenomes</taxon>
        <taxon>ecological metagenomes</taxon>
    </lineage>
</organism>
<comment type="caution">
    <text evidence="1">The sequence shown here is derived from an EMBL/GenBank/DDBJ whole genome shotgun (WGS) entry which is preliminary data.</text>
</comment>
<reference evidence="1" key="1">
    <citation type="journal article" date="2015" name="Nature">
        <title>Complex archaea that bridge the gap between prokaryotes and eukaryotes.</title>
        <authorList>
            <person name="Spang A."/>
            <person name="Saw J.H."/>
            <person name="Jorgensen S.L."/>
            <person name="Zaremba-Niedzwiedzka K."/>
            <person name="Martijn J."/>
            <person name="Lind A.E."/>
            <person name="van Eijk R."/>
            <person name="Schleper C."/>
            <person name="Guy L."/>
            <person name="Ettema T.J."/>
        </authorList>
    </citation>
    <scope>NUCLEOTIDE SEQUENCE</scope>
</reference>